<comment type="caution">
    <text evidence="2">The sequence shown here is derived from an EMBL/GenBank/DDBJ whole genome shotgun (WGS) entry which is preliminary data.</text>
</comment>
<keyword evidence="3" id="KW-1185">Reference proteome</keyword>
<reference evidence="2" key="1">
    <citation type="journal article" date="2020" name="Cell">
        <title>Large-Scale Comparative Analyses of Tick Genomes Elucidate Their Genetic Diversity and Vector Capacities.</title>
        <authorList>
            <consortium name="Tick Genome and Microbiome Consortium (TIGMIC)"/>
            <person name="Jia N."/>
            <person name="Wang J."/>
            <person name="Shi W."/>
            <person name="Du L."/>
            <person name="Sun Y."/>
            <person name="Zhan W."/>
            <person name="Jiang J.F."/>
            <person name="Wang Q."/>
            <person name="Zhang B."/>
            <person name="Ji P."/>
            <person name="Bell-Sakyi L."/>
            <person name="Cui X.M."/>
            <person name="Yuan T.T."/>
            <person name="Jiang B.G."/>
            <person name="Yang W.F."/>
            <person name="Lam T.T."/>
            <person name="Chang Q.C."/>
            <person name="Ding S.J."/>
            <person name="Wang X.J."/>
            <person name="Zhu J.G."/>
            <person name="Ruan X.D."/>
            <person name="Zhao L."/>
            <person name="Wei J.T."/>
            <person name="Ye R.Z."/>
            <person name="Que T.C."/>
            <person name="Du C.H."/>
            <person name="Zhou Y.H."/>
            <person name="Cheng J.X."/>
            <person name="Dai P.F."/>
            <person name="Guo W.B."/>
            <person name="Han X.H."/>
            <person name="Huang E.J."/>
            <person name="Li L.F."/>
            <person name="Wei W."/>
            <person name="Gao Y.C."/>
            <person name="Liu J.Z."/>
            <person name="Shao H.Z."/>
            <person name="Wang X."/>
            <person name="Wang C.C."/>
            <person name="Yang T.C."/>
            <person name="Huo Q.B."/>
            <person name="Li W."/>
            <person name="Chen H.Y."/>
            <person name="Chen S.E."/>
            <person name="Zhou L.G."/>
            <person name="Ni X.B."/>
            <person name="Tian J.H."/>
            <person name="Sheng Y."/>
            <person name="Liu T."/>
            <person name="Pan Y.S."/>
            <person name="Xia L.Y."/>
            <person name="Li J."/>
            <person name="Zhao F."/>
            <person name="Cao W.C."/>
        </authorList>
    </citation>
    <scope>NUCLEOTIDE SEQUENCE</scope>
    <source>
        <strain evidence="2">Rmic-2018</strain>
    </source>
</reference>
<protein>
    <submittedName>
        <fullName evidence="2">Uncharacterized protein</fullName>
    </submittedName>
</protein>
<evidence type="ECO:0000256" key="1">
    <source>
        <dbReference type="SAM" id="MobiDB-lite"/>
    </source>
</evidence>
<dbReference type="EMBL" id="JABSTU010000007">
    <property type="protein sequence ID" value="KAH8025027.1"/>
    <property type="molecule type" value="Genomic_DNA"/>
</dbReference>
<sequence length="218" mass="24001">MPGPSSLAPLPRVCRGPAICVPRSPHASYVCALSPGQNRFSWATRGIPARGSVPGTAAYTCCKGRSDEGRGALFKGYSHHRPQRGGLHFRGSVIKWAYCHRRHLSSARGRRDLETDSQSASPLGGSFKKPPTGMAEITAVSHSDSVRVSRFPAEVSLSRSLSWLASDGVWVFIRNRVSGLRAFLHNVGYGRWVKIYVPAFLHRSYFAVTFLQHPYSIH</sequence>
<dbReference type="Proteomes" id="UP000821866">
    <property type="component" value="Unassembled WGS sequence"/>
</dbReference>
<gene>
    <name evidence="2" type="ORF">HPB51_002923</name>
</gene>
<feature type="region of interest" description="Disordered" evidence="1">
    <location>
        <begin position="109"/>
        <end position="131"/>
    </location>
</feature>
<evidence type="ECO:0000313" key="3">
    <source>
        <dbReference type="Proteomes" id="UP000821866"/>
    </source>
</evidence>
<organism evidence="2 3">
    <name type="scientific">Rhipicephalus microplus</name>
    <name type="common">Cattle tick</name>
    <name type="synonym">Boophilus microplus</name>
    <dbReference type="NCBI Taxonomy" id="6941"/>
    <lineage>
        <taxon>Eukaryota</taxon>
        <taxon>Metazoa</taxon>
        <taxon>Ecdysozoa</taxon>
        <taxon>Arthropoda</taxon>
        <taxon>Chelicerata</taxon>
        <taxon>Arachnida</taxon>
        <taxon>Acari</taxon>
        <taxon>Parasitiformes</taxon>
        <taxon>Ixodida</taxon>
        <taxon>Ixodoidea</taxon>
        <taxon>Ixodidae</taxon>
        <taxon>Rhipicephalinae</taxon>
        <taxon>Rhipicephalus</taxon>
        <taxon>Boophilus</taxon>
    </lineage>
</organism>
<dbReference type="AlphaFoldDB" id="A0A9J6DSD6"/>
<reference evidence="2" key="2">
    <citation type="submission" date="2021-09" db="EMBL/GenBank/DDBJ databases">
        <authorList>
            <person name="Jia N."/>
            <person name="Wang J."/>
            <person name="Shi W."/>
            <person name="Du L."/>
            <person name="Sun Y."/>
            <person name="Zhan W."/>
            <person name="Jiang J."/>
            <person name="Wang Q."/>
            <person name="Zhang B."/>
            <person name="Ji P."/>
            <person name="Sakyi L.B."/>
            <person name="Cui X."/>
            <person name="Yuan T."/>
            <person name="Jiang B."/>
            <person name="Yang W."/>
            <person name="Lam T.T.-Y."/>
            <person name="Chang Q."/>
            <person name="Ding S."/>
            <person name="Wang X."/>
            <person name="Zhu J."/>
            <person name="Ruan X."/>
            <person name="Zhao L."/>
            <person name="Wei J."/>
            <person name="Que T."/>
            <person name="Du C."/>
            <person name="Cheng J."/>
            <person name="Dai P."/>
            <person name="Han X."/>
            <person name="Huang E."/>
            <person name="Gao Y."/>
            <person name="Liu J."/>
            <person name="Shao H."/>
            <person name="Ye R."/>
            <person name="Li L."/>
            <person name="Wei W."/>
            <person name="Wang X."/>
            <person name="Wang C."/>
            <person name="Huo Q."/>
            <person name="Li W."/>
            <person name="Guo W."/>
            <person name="Chen H."/>
            <person name="Chen S."/>
            <person name="Zhou L."/>
            <person name="Zhou L."/>
            <person name="Ni X."/>
            <person name="Tian J."/>
            <person name="Zhou Y."/>
            <person name="Sheng Y."/>
            <person name="Liu T."/>
            <person name="Pan Y."/>
            <person name="Xia L."/>
            <person name="Li J."/>
            <person name="Zhao F."/>
            <person name="Cao W."/>
        </authorList>
    </citation>
    <scope>NUCLEOTIDE SEQUENCE</scope>
    <source>
        <strain evidence="2">Rmic-2018</strain>
        <tissue evidence="2">Larvae</tissue>
    </source>
</reference>
<proteinExistence type="predicted"/>
<accession>A0A9J6DSD6</accession>
<name>A0A9J6DSD6_RHIMP</name>
<evidence type="ECO:0000313" key="2">
    <source>
        <dbReference type="EMBL" id="KAH8025027.1"/>
    </source>
</evidence>